<evidence type="ECO:0000256" key="1">
    <source>
        <dbReference type="ARBA" id="ARBA00022969"/>
    </source>
</evidence>
<dbReference type="Proteomes" id="UP000605846">
    <property type="component" value="Unassembled WGS sequence"/>
</dbReference>
<evidence type="ECO:0000313" key="2">
    <source>
        <dbReference type="EMBL" id="KAF7724049.1"/>
    </source>
</evidence>
<dbReference type="AlphaFoldDB" id="A0A8H7EME9"/>
<protein>
    <submittedName>
        <fullName evidence="2">Uncharacterized protein</fullName>
    </submittedName>
</protein>
<dbReference type="EMBL" id="JABAYA010000131">
    <property type="protein sequence ID" value="KAF7724049.1"/>
    <property type="molecule type" value="Genomic_DNA"/>
</dbReference>
<gene>
    <name evidence="2" type="ORF">EC973_001425</name>
</gene>
<evidence type="ECO:0000313" key="3">
    <source>
        <dbReference type="Proteomes" id="UP000605846"/>
    </source>
</evidence>
<comment type="caution">
    <text evidence="2">The sequence shown here is derived from an EMBL/GenBank/DDBJ whole genome shotgun (WGS) entry which is preliminary data.</text>
</comment>
<dbReference type="OrthoDB" id="3178885at2759"/>
<dbReference type="GO" id="GO:0005576">
    <property type="term" value="C:extracellular region"/>
    <property type="evidence" value="ECO:0007669"/>
    <property type="project" value="InterPro"/>
</dbReference>
<accession>A0A8H7EME9</accession>
<keyword evidence="1" id="KW-0749">Sporulation</keyword>
<keyword evidence="3" id="KW-1185">Reference proteome</keyword>
<dbReference type="Gene3D" id="3.40.198.10">
    <property type="entry name" value="Delta-endotoxin CytB-like"/>
    <property type="match status" value="1"/>
</dbReference>
<proteinExistence type="predicted"/>
<name>A0A8H7EME9_9FUNG</name>
<dbReference type="InterPro" id="IPR035918">
    <property type="entry name" value="CytB_endotoxin-like_sf"/>
</dbReference>
<dbReference type="InterPro" id="IPR001615">
    <property type="entry name" value="Endotoxin_CytB"/>
</dbReference>
<dbReference type="Pfam" id="PF01338">
    <property type="entry name" value="Bac_thur_toxin"/>
    <property type="match status" value="1"/>
</dbReference>
<organism evidence="2 3">
    <name type="scientific">Apophysomyces ossiformis</name>
    <dbReference type="NCBI Taxonomy" id="679940"/>
    <lineage>
        <taxon>Eukaryota</taxon>
        <taxon>Fungi</taxon>
        <taxon>Fungi incertae sedis</taxon>
        <taxon>Mucoromycota</taxon>
        <taxon>Mucoromycotina</taxon>
        <taxon>Mucoromycetes</taxon>
        <taxon>Mucorales</taxon>
        <taxon>Mucorineae</taxon>
        <taxon>Mucoraceae</taxon>
        <taxon>Apophysomyces</taxon>
    </lineage>
</organism>
<reference evidence="2" key="1">
    <citation type="submission" date="2020-01" db="EMBL/GenBank/DDBJ databases">
        <title>Genome Sequencing of Three Apophysomyces-Like Fungal Strains Confirms a Novel Fungal Genus in the Mucoromycota with divergent Burkholderia-like Endosymbiotic Bacteria.</title>
        <authorList>
            <person name="Stajich J.E."/>
            <person name="Macias A.M."/>
            <person name="Carter-House D."/>
            <person name="Lovett B."/>
            <person name="Kasson L.R."/>
            <person name="Berry K."/>
            <person name="Grigoriev I."/>
            <person name="Chang Y."/>
            <person name="Spatafora J."/>
            <person name="Kasson M.T."/>
        </authorList>
    </citation>
    <scope>NUCLEOTIDE SEQUENCE</scope>
    <source>
        <strain evidence="2">NRRL A-21654</strain>
    </source>
</reference>
<sequence>MNIDTSTITATTATTAINVTNMTISTANIATNATSATKATNATTDSKFESISSVSERFKKPAAQVNLFLGKFVDFNTGVFSWSGLKDELQRKKDPDFTLVDLQSNSIVSSKKEYKVFAQSVTKLLTEELNVVLTEADVKGFETKISTTFRDVKLAINANILKTYYDEEGHNEGYTYRLLYHFPDADNEHTFLTLVLSFFFKADIKKSGGWFYNSTSENYTVKVISAKFLVFDTFSF</sequence>
<dbReference type="SUPFAM" id="SSF55676">
    <property type="entry name" value="CytB endotoxin-like"/>
    <property type="match status" value="1"/>
</dbReference>
<dbReference type="GO" id="GO:0030435">
    <property type="term" value="P:sporulation resulting in formation of a cellular spore"/>
    <property type="evidence" value="ECO:0007669"/>
    <property type="project" value="UniProtKB-KW"/>
</dbReference>